<evidence type="ECO:0008006" key="4">
    <source>
        <dbReference type="Google" id="ProtNLM"/>
    </source>
</evidence>
<sequence>MTSARGRGSGRLAAGSRQCTGPQSPLITHQHLKVENLLISELGHIKWCDFGSAMRKTYKVDQGWNTHQHGMLEDEVTALINPMSCIL</sequence>
<keyword evidence="3" id="KW-1185">Reference proteome</keyword>
<feature type="compositionally biased region" description="Low complexity" evidence="1">
    <location>
        <begin position="1"/>
        <end position="17"/>
    </location>
</feature>
<feature type="region of interest" description="Disordered" evidence="1">
    <location>
        <begin position="1"/>
        <end position="24"/>
    </location>
</feature>
<comment type="caution">
    <text evidence="2">The sequence shown here is derived from an EMBL/GenBank/DDBJ whole genome shotgun (WGS) entry which is preliminary data.</text>
</comment>
<gene>
    <name evidence="2" type="ORF">Pcinc_022740</name>
</gene>
<evidence type="ECO:0000256" key="1">
    <source>
        <dbReference type="SAM" id="MobiDB-lite"/>
    </source>
</evidence>
<proteinExistence type="predicted"/>
<reference evidence="2" key="1">
    <citation type="submission" date="2023-10" db="EMBL/GenBank/DDBJ databases">
        <title>Genome assemblies of two species of porcelain crab, Petrolisthes cinctipes and Petrolisthes manimaculis (Anomura: Porcellanidae).</title>
        <authorList>
            <person name="Angst P."/>
        </authorList>
    </citation>
    <scope>NUCLEOTIDE SEQUENCE</scope>
    <source>
        <strain evidence="2">PB745_01</strain>
        <tissue evidence="2">Gill</tissue>
    </source>
</reference>
<dbReference type="AlphaFoldDB" id="A0AAE1FH57"/>
<evidence type="ECO:0000313" key="3">
    <source>
        <dbReference type="Proteomes" id="UP001286313"/>
    </source>
</evidence>
<dbReference type="EMBL" id="JAWQEG010002408">
    <property type="protein sequence ID" value="KAK3872163.1"/>
    <property type="molecule type" value="Genomic_DNA"/>
</dbReference>
<evidence type="ECO:0000313" key="2">
    <source>
        <dbReference type="EMBL" id="KAK3872163.1"/>
    </source>
</evidence>
<name>A0AAE1FH57_PETCI</name>
<accession>A0AAE1FH57</accession>
<protein>
    <recommendedName>
        <fullName evidence="4">Protein kinase domain-containing protein</fullName>
    </recommendedName>
</protein>
<dbReference type="Proteomes" id="UP001286313">
    <property type="component" value="Unassembled WGS sequence"/>
</dbReference>
<dbReference type="SUPFAM" id="SSF56112">
    <property type="entry name" value="Protein kinase-like (PK-like)"/>
    <property type="match status" value="1"/>
</dbReference>
<organism evidence="2 3">
    <name type="scientific">Petrolisthes cinctipes</name>
    <name type="common">Flat porcelain crab</name>
    <dbReference type="NCBI Taxonomy" id="88211"/>
    <lineage>
        <taxon>Eukaryota</taxon>
        <taxon>Metazoa</taxon>
        <taxon>Ecdysozoa</taxon>
        <taxon>Arthropoda</taxon>
        <taxon>Crustacea</taxon>
        <taxon>Multicrustacea</taxon>
        <taxon>Malacostraca</taxon>
        <taxon>Eumalacostraca</taxon>
        <taxon>Eucarida</taxon>
        <taxon>Decapoda</taxon>
        <taxon>Pleocyemata</taxon>
        <taxon>Anomura</taxon>
        <taxon>Galatheoidea</taxon>
        <taxon>Porcellanidae</taxon>
        <taxon>Petrolisthes</taxon>
    </lineage>
</organism>
<dbReference type="Gene3D" id="1.10.510.10">
    <property type="entry name" value="Transferase(Phosphotransferase) domain 1"/>
    <property type="match status" value="1"/>
</dbReference>
<dbReference type="InterPro" id="IPR011009">
    <property type="entry name" value="Kinase-like_dom_sf"/>
</dbReference>